<evidence type="ECO:0000313" key="3">
    <source>
        <dbReference type="Proteomes" id="UP000311008"/>
    </source>
</evidence>
<name>A0A5B8CW29_9PROT</name>
<protein>
    <submittedName>
        <fullName evidence="2">Uncharacterized protein</fullName>
    </submittedName>
</protein>
<keyword evidence="1" id="KW-0472">Membrane</keyword>
<sequence length="72" mass="8285">MVHIRLDHWIQQVLDIWQKLSNFGPWQQDAFLLLVCLVACAMLFLTGTAIGLFLQSLWGIFVSSRTALDEHK</sequence>
<dbReference type="AlphaFoldDB" id="A0A5B8CW29"/>
<proteinExistence type="predicted"/>
<feature type="transmembrane region" description="Helical" evidence="1">
    <location>
        <begin position="30"/>
        <end position="54"/>
    </location>
</feature>
<dbReference type="EMBL" id="CP040946">
    <property type="protein sequence ID" value="QDC45306.1"/>
    <property type="molecule type" value="Genomic_DNA"/>
</dbReference>
<evidence type="ECO:0000313" key="2">
    <source>
        <dbReference type="EMBL" id="QDC45306.1"/>
    </source>
</evidence>
<dbReference type="Proteomes" id="UP000311008">
    <property type="component" value="Chromosome"/>
</dbReference>
<gene>
    <name evidence="2" type="ORF">FIU01_03430</name>
</gene>
<dbReference type="OrthoDB" id="8538765at2"/>
<organism evidence="2 3">
    <name type="scientific">Methylophilus medardicus</name>
    <dbReference type="NCBI Taxonomy" id="2588534"/>
    <lineage>
        <taxon>Bacteria</taxon>
        <taxon>Pseudomonadati</taxon>
        <taxon>Pseudomonadota</taxon>
        <taxon>Betaproteobacteria</taxon>
        <taxon>Nitrosomonadales</taxon>
        <taxon>Methylophilaceae</taxon>
        <taxon>Methylophilus</taxon>
    </lineage>
</organism>
<keyword evidence="3" id="KW-1185">Reference proteome</keyword>
<reference evidence="3" key="1">
    <citation type="journal article" date="2019" name="ISME J.">
        <title>Evolution in action: habitat transition from sediment to the pelagial leads to genome streamlining in Methylophilaceae.</title>
        <authorList>
            <person name="Salcher M."/>
            <person name="Schaefle D."/>
            <person name="Kaspar M."/>
            <person name="Neuenschwander S.M."/>
            <person name="Ghai R."/>
        </authorList>
    </citation>
    <scope>NUCLEOTIDE SEQUENCE [LARGE SCALE GENOMIC DNA]</scope>
    <source>
        <strain evidence="3">MMS-M-51</strain>
    </source>
</reference>
<accession>A0A5B8CW29</accession>
<keyword evidence="1" id="KW-0812">Transmembrane</keyword>
<evidence type="ECO:0000256" key="1">
    <source>
        <dbReference type="SAM" id="Phobius"/>
    </source>
</evidence>
<keyword evidence="1" id="KW-1133">Transmembrane helix</keyword>
<dbReference type="KEGG" id="mmec:FIU01_03430"/>